<keyword evidence="2" id="KW-0408">Iron</keyword>
<dbReference type="InterPro" id="IPR017896">
    <property type="entry name" value="4Fe4S_Fe-S-bd"/>
</dbReference>
<dbReference type="SUPFAM" id="SSF54862">
    <property type="entry name" value="4Fe-4S ferredoxins"/>
    <property type="match status" value="1"/>
</dbReference>
<keyword evidence="14" id="KW-1185">Reference proteome</keyword>
<name>A0A6V8NI76_9ACTN</name>
<dbReference type="EMBL" id="BLSA01000712">
    <property type="protein sequence ID" value="GFP33771.1"/>
    <property type="molecule type" value="Genomic_DNA"/>
</dbReference>
<reference evidence="10 11" key="1">
    <citation type="journal article" date="2020" name="Front. Microbiol.">
        <title>Single-cell genomics of novel Actinobacteria with the Wood-Ljungdahl pathway discovered in a serpentinizing system.</title>
        <authorList>
            <person name="Merino N."/>
            <person name="Kawai M."/>
            <person name="Boyd E.S."/>
            <person name="Colman D.R."/>
            <person name="McGlynn S.E."/>
            <person name="Nealson K.H."/>
            <person name="Kurokawa K."/>
            <person name="Hongoh Y."/>
        </authorList>
    </citation>
    <scope>NUCLEOTIDE SEQUENCE [LARGE SCALE GENOMIC DNA]</scope>
    <source>
        <strain evidence="5 13">S03</strain>
        <strain evidence="6 10">S25</strain>
        <strain evidence="7 14">S34</strain>
        <strain evidence="8 12">S42</strain>
        <strain evidence="9 11">S44</strain>
    </source>
</reference>
<dbReference type="Proteomes" id="UP000568877">
    <property type="component" value="Unassembled WGS sequence"/>
</dbReference>
<keyword evidence="1" id="KW-0479">Metal-binding</keyword>
<dbReference type="EMBL" id="BLRZ01000068">
    <property type="protein sequence ID" value="GFP30461.1"/>
    <property type="molecule type" value="Genomic_DNA"/>
</dbReference>
<evidence type="ECO:0000313" key="13">
    <source>
        <dbReference type="Proteomes" id="UP000574717"/>
    </source>
</evidence>
<gene>
    <name evidence="5" type="ORF">HKBW3S03_01535</name>
    <name evidence="6" type="ORF">HKBW3S25_01411</name>
    <name evidence="7" type="ORF">HKBW3S34_01382</name>
    <name evidence="8" type="ORF">HKBW3S42_02110</name>
    <name evidence="9" type="ORF">HKBW3S44_01083</name>
</gene>
<dbReference type="Proteomes" id="UP000543224">
    <property type="component" value="Unassembled WGS sequence"/>
</dbReference>
<dbReference type="GO" id="GO:0046872">
    <property type="term" value="F:metal ion binding"/>
    <property type="evidence" value="ECO:0007669"/>
    <property type="project" value="UniProtKB-KW"/>
</dbReference>
<evidence type="ECO:0000256" key="1">
    <source>
        <dbReference type="ARBA" id="ARBA00022723"/>
    </source>
</evidence>
<evidence type="ECO:0000313" key="12">
    <source>
        <dbReference type="Proteomes" id="UP000568877"/>
    </source>
</evidence>
<proteinExistence type="predicted"/>
<dbReference type="RefSeq" id="WP_176231637.1">
    <property type="nucleotide sequence ID" value="NZ_BLRU01000220.1"/>
</dbReference>
<evidence type="ECO:0000256" key="3">
    <source>
        <dbReference type="ARBA" id="ARBA00023014"/>
    </source>
</evidence>
<evidence type="ECO:0000256" key="2">
    <source>
        <dbReference type="ARBA" id="ARBA00023004"/>
    </source>
</evidence>
<evidence type="ECO:0000313" key="14">
    <source>
        <dbReference type="Proteomes" id="UP000588083"/>
    </source>
</evidence>
<dbReference type="Proteomes" id="UP000561271">
    <property type="component" value="Unassembled WGS sequence"/>
</dbReference>
<evidence type="ECO:0000313" key="7">
    <source>
        <dbReference type="EMBL" id="GFP30461.1"/>
    </source>
</evidence>
<dbReference type="InterPro" id="IPR017900">
    <property type="entry name" value="4Fe4S_Fe_S_CS"/>
</dbReference>
<comment type="caution">
    <text evidence="5">The sequence shown here is derived from an EMBL/GenBank/DDBJ whole genome shotgun (WGS) entry which is preliminary data.</text>
</comment>
<keyword evidence="5" id="KW-0670">Pyruvate</keyword>
<feature type="domain" description="4Fe-4S ferredoxin-type" evidence="4">
    <location>
        <begin position="35"/>
        <end position="64"/>
    </location>
</feature>
<dbReference type="GO" id="GO:0051536">
    <property type="term" value="F:iron-sulfur cluster binding"/>
    <property type="evidence" value="ECO:0007669"/>
    <property type="project" value="UniProtKB-KW"/>
</dbReference>
<dbReference type="EMBL" id="BLRX01000267">
    <property type="protein sequence ID" value="GFP25927.1"/>
    <property type="molecule type" value="Genomic_DNA"/>
</dbReference>
<evidence type="ECO:0000313" key="8">
    <source>
        <dbReference type="EMBL" id="GFP33771.1"/>
    </source>
</evidence>
<evidence type="ECO:0000313" key="11">
    <source>
        <dbReference type="Proteomes" id="UP000561271"/>
    </source>
</evidence>
<keyword evidence="3" id="KW-0411">Iron-sulfur</keyword>
<evidence type="ECO:0000313" key="10">
    <source>
        <dbReference type="Proteomes" id="UP000543224"/>
    </source>
</evidence>
<evidence type="ECO:0000313" key="6">
    <source>
        <dbReference type="EMBL" id="GFP25927.1"/>
    </source>
</evidence>
<dbReference type="Proteomes" id="UP000574717">
    <property type="component" value="Unassembled WGS sequence"/>
</dbReference>
<evidence type="ECO:0000259" key="4">
    <source>
        <dbReference type="PROSITE" id="PS51379"/>
    </source>
</evidence>
<dbReference type="AlphaFoldDB" id="A0A6V8NI76"/>
<dbReference type="Gene3D" id="3.30.70.20">
    <property type="match status" value="1"/>
</dbReference>
<feature type="domain" description="4Fe-4S ferredoxin-type" evidence="4">
    <location>
        <begin position="3"/>
        <end position="33"/>
    </location>
</feature>
<dbReference type="Pfam" id="PF12838">
    <property type="entry name" value="Fer4_7"/>
    <property type="match status" value="1"/>
</dbReference>
<dbReference type="PROSITE" id="PS51379">
    <property type="entry name" value="4FE4S_FER_2"/>
    <property type="match status" value="2"/>
</dbReference>
<organism evidence="5 13">
    <name type="scientific">Candidatus Hakubella thermalkaliphila</name>
    <dbReference type="NCBI Taxonomy" id="2754717"/>
    <lineage>
        <taxon>Bacteria</taxon>
        <taxon>Bacillati</taxon>
        <taxon>Actinomycetota</taxon>
        <taxon>Actinomycetota incertae sedis</taxon>
        <taxon>Candidatus Hakubellales</taxon>
        <taxon>Candidatus Hakubellaceae</taxon>
        <taxon>Candidatus Hakubella</taxon>
    </lineage>
</organism>
<sequence length="66" mass="7009">MYVAVKLEDGKCTGCKLCIFICPEPNVLKFSKEVKKVAVNEGRCKGCGLCVTICPKEALASASIGN</sequence>
<protein>
    <submittedName>
        <fullName evidence="5">Pyruvate ferredoxin oxidoreductase delta subunit</fullName>
    </submittedName>
</protein>
<dbReference type="EMBL" id="BLSC01000083">
    <property type="protein sequence ID" value="GFP37403.1"/>
    <property type="molecule type" value="Genomic_DNA"/>
</dbReference>
<dbReference type="EMBL" id="BLRU01000220">
    <property type="protein sequence ID" value="GFP20032.1"/>
    <property type="molecule type" value="Genomic_DNA"/>
</dbReference>
<dbReference type="PROSITE" id="PS00198">
    <property type="entry name" value="4FE4S_FER_1"/>
    <property type="match status" value="2"/>
</dbReference>
<evidence type="ECO:0000313" key="9">
    <source>
        <dbReference type="EMBL" id="GFP37403.1"/>
    </source>
</evidence>
<dbReference type="Proteomes" id="UP000588083">
    <property type="component" value="Unassembled WGS sequence"/>
</dbReference>
<accession>A0A6V8NI76</accession>
<evidence type="ECO:0000313" key="5">
    <source>
        <dbReference type="EMBL" id="GFP20032.1"/>
    </source>
</evidence>